<evidence type="ECO:0000256" key="1">
    <source>
        <dbReference type="SAM" id="SignalP"/>
    </source>
</evidence>
<feature type="chain" id="PRO_5002795673" description="Lipoprotein" evidence="1">
    <location>
        <begin position="27"/>
        <end position="330"/>
    </location>
</feature>
<accession>B3QRW8</accession>
<evidence type="ECO:0008006" key="4">
    <source>
        <dbReference type="Google" id="ProtNLM"/>
    </source>
</evidence>
<dbReference type="KEGG" id="cts:Ctha_1462"/>
<dbReference type="Proteomes" id="UP000001208">
    <property type="component" value="Chromosome"/>
</dbReference>
<gene>
    <name evidence="2" type="ordered locus">Ctha_1462</name>
</gene>
<reference evidence="2 3" key="1">
    <citation type="submission" date="2008-06" db="EMBL/GenBank/DDBJ databases">
        <title>Complete sequence of Chloroherpeton thalassium ATCC 35110.</title>
        <authorList>
            <consortium name="US DOE Joint Genome Institute"/>
            <person name="Lucas S."/>
            <person name="Copeland A."/>
            <person name="Lapidus A."/>
            <person name="Glavina del Rio T."/>
            <person name="Dalin E."/>
            <person name="Tice H."/>
            <person name="Bruce D."/>
            <person name="Goodwin L."/>
            <person name="Pitluck S."/>
            <person name="Schmutz J."/>
            <person name="Larimer F."/>
            <person name="Land M."/>
            <person name="Hauser L."/>
            <person name="Kyrpides N."/>
            <person name="Mikhailova N."/>
            <person name="Liu Z."/>
            <person name="Li T."/>
            <person name="Zhao F."/>
            <person name="Overmann J."/>
            <person name="Bryant D.A."/>
            <person name="Richardson P."/>
        </authorList>
    </citation>
    <scope>NUCLEOTIDE SEQUENCE [LARGE SCALE GENOMIC DNA]</scope>
    <source>
        <strain evidence="3">ATCC 35110 / GB-78</strain>
    </source>
</reference>
<organism evidence="2 3">
    <name type="scientific">Chloroherpeton thalassium (strain ATCC 35110 / GB-78)</name>
    <dbReference type="NCBI Taxonomy" id="517418"/>
    <lineage>
        <taxon>Bacteria</taxon>
        <taxon>Pseudomonadati</taxon>
        <taxon>Chlorobiota</taxon>
        <taxon>Chlorobiia</taxon>
        <taxon>Chlorobiales</taxon>
        <taxon>Chloroherpetonaceae</taxon>
        <taxon>Chloroherpeton</taxon>
    </lineage>
</organism>
<dbReference type="EMBL" id="CP001100">
    <property type="protein sequence ID" value="ACF13921.1"/>
    <property type="molecule type" value="Genomic_DNA"/>
</dbReference>
<name>B3QRW8_CHLT3</name>
<dbReference type="HOGENOM" id="CLU_841173_0_0_10"/>
<dbReference type="RefSeq" id="WP_012500005.1">
    <property type="nucleotide sequence ID" value="NC_011026.1"/>
</dbReference>
<keyword evidence="3" id="KW-1185">Reference proteome</keyword>
<protein>
    <recommendedName>
        <fullName evidence="4">Lipoprotein</fullName>
    </recommendedName>
</protein>
<proteinExistence type="predicted"/>
<evidence type="ECO:0000313" key="3">
    <source>
        <dbReference type="Proteomes" id="UP000001208"/>
    </source>
</evidence>
<sequence>MRKLVSFSSSLLIFLVMVNVGCSSQADMAKKEIQALQSNIEQKVVQFQKGVENARGKNFSEGLDSLIQAKAQIERLQALWQAKMDSATQLFSEEERQMLKSAAENIQSLYRGSREELEKAETISRLKQKMIRLEVATADYKQFATKAAYTHFTSGMDDFSQKHHELDSLNADWKKFFEAKKSQLPEPIKTALQEKWNAIESAQSDVQDVLYVNFAKSVLYLMVTGDARAAEMLDWRNLVLDADQIGRVYSTIDYSSRDKYMSEVIQTTSGMFSYIFETSGNSVRNVRGWHLDSKQANGAVVKARSESNEGLSFTIHFSSGRLLLSRMVTG</sequence>
<keyword evidence="1" id="KW-0732">Signal</keyword>
<feature type="signal peptide" evidence="1">
    <location>
        <begin position="1"/>
        <end position="26"/>
    </location>
</feature>
<evidence type="ECO:0000313" key="2">
    <source>
        <dbReference type="EMBL" id="ACF13921.1"/>
    </source>
</evidence>
<dbReference type="AlphaFoldDB" id="B3QRW8"/>